<feature type="compositionally biased region" description="Pro residues" evidence="1">
    <location>
        <begin position="67"/>
        <end position="80"/>
    </location>
</feature>
<gene>
    <name evidence="2" type="ORF">DMC30DRAFT_416726</name>
</gene>
<dbReference type="Proteomes" id="UP000311382">
    <property type="component" value="Unassembled WGS sequence"/>
</dbReference>
<name>A0A5C5FY92_9BASI</name>
<evidence type="ECO:0000313" key="2">
    <source>
        <dbReference type="EMBL" id="TNY20681.1"/>
    </source>
</evidence>
<dbReference type="AlphaFoldDB" id="A0A5C5FY92"/>
<dbReference type="OrthoDB" id="2803071at2759"/>
<protein>
    <submittedName>
        <fullName evidence="2">Uncharacterized protein</fullName>
    </submittedName>
</protein>
<dbReference type="EMBL" id="SOZI01000060">
    <property type="protein sequence ID" value="TNY20681.1"/>
    <property type="molecule type" value="Genomic_DNA"/>
</dbReference>
<accession>A0A5C5FY92</accession>
<proteinExistence type="predicted"/>
<feature type="region of interest" description="Disordered" evidence="1">
    <location>
        <begin position="59"/>
        <end position="86"/>
    </location>
</feature>
<comment type="caution">
    <text evidence="2">The sequence shown here is derived from an EMBL/GenBank/DDBJ whole genome shotgun (WGS) entry which is preliminary data.</text>
</comment>
<keyword evidence="3" id="KW-1185">Reference proteome</keyword>
<evidence type="ECO:0000313" key="3">
    <source>
        <dbReference type="Proteomes" id="UP000311382"/>
    </source>
</evidence>
<organism evidence="2 3">
    <name type="scientific">Rhodotorula diobovata</name>
    <dbReference type="NCBI Taxonomy" id="5288"/>
    <lineage>
        <taxon>Eukaryota</taxon>
        <taxon>Fungi</taxon>
        <taxon>Dikarya</taxon>
        <taxon>Basidiomycota</taxon>
        <taxon>Pucciniomycotina</taxon>
        <taxon>Microbotryomycetes</taxon>
        <taxon>Sporidiobolales</taxon>
        <taxon>Sporidiobolaceae</taxon>
        <taxon>Rhodotorula</taxon>
    </lineage>
</organism>
<evidence type="ECO:0000256" key="1">
    <source>
        <dbReference type="SAM" id="MobiDB-lite"/>
    </source>
</evidence>
<reference evidence="2 3" key="1">
    <citation type="submission" date="2019-03" db="EMBL/GenBank/DDBJ databases">
        <title>Rhodosporidium diobovatum UCD-FST 08-225 genome sequencing, assembly, and annotation.</title>
        <authorList>
            <person name="Fakankun I.U."/>
            <person name="Fristensky B."/>
            <person name="Levin D.B."/>
        </authorList>
    </citation>
    <scope>NUCLEOTIDE SEQUENCE [LARGE SCALE GENOMIC DNA]</scope>
    <source>
        <strain evidence="2 3">UCD-FST 08-225</strain>
    </source>
</reference>
<sequence>MPSEHIHTVDPAGIVVYDPANYADYFVERPTKQDYARLQAERDRALSRPLKAGDVLDFEGPSLHPGALPPADYPAEPPEPSPHEPRPALAALLARNSPSRLGRGWALRLIDALQAGEDETAQVWRCEALRGNEAAGPVVLKLYHQALFEFPDPCESNPLFDGWNWIPASHKQEREAMAYSQLKAYQGRDLPLCYGFYRFVLPCGDAVVGVVLEDLVDEVTPLWDLIDQEERKRGFDMDKLDRLICAAFDTQHRLQNQKVLGTCNDLTDILVVKNSCPSNPRLIVVGFSLTQHYDDAKKRNELWARIRAVHDSYMLGVRPAEPWVWRKADQQKLNALLRANVKASPATYKGWTVHERARERSKLPYLVISWNY</sequence>